<feature type="binding site" evidence="4">
    <location>
        <position position="151"/>
    </location>
    <ligand>
        <name>Zn(2+)</name>
        <dbReference type="ChEBI" id="CHEBI:29105"/>
    </ligand>
</feature>
<dbReference type="PANTHER" id="PTHR11085:SF4">
    <property type="entry name" value="NAD-DEPENDENT PROTEIN DEACYLASE"/>
    <property type="match status" value="1"/>
</dbReference>
<dbReference type="AlphaFoldDB" id="A0A517R4Z7"/>
<organism evidence="6 7">
    <name type="scientific">Stratiformator vulcanicus</name>
    <dbReference type="NCBI Taxonomy" id="2527980"/>
    <lineage>
        <taxon>Bacteria</taxon>
        <taxon>Pseudomonadati</taxon>
        <taxon>Planctomycetota</taxon>
        <taxon>Planctomycetia</taxon>
        <taxon>Planctomycetales</taxon>
        <taxon>Planctomycetaceae</taxon>
        <taxon>Stratiformator</taxon>
    </lineage>
</organism>
<dbReference type="NCBIfam" id="NF001753">
    <property type="entry name" value="PRK00481.1-3"/>
    <property type="match status" value="1"/>
</dbReference>
<feature type="binding site" evidence="3">
    <location>
        <position position="66"/>
    </location>
    <ligand>
        <name>substrate</name>
    </ligand>
</feature>
<comment type="similarity">
    <text evidence="3">Belongs to the sirtuin family. Class III subfamily.</text>
</comment>
<dbReference type="InterPro" id="IPR026590">
    <property type="entry name" value="Ssirtuin_cat_dom"/>
</dbReference>
<feature type="binding site" evidence="3">
    <location>
        <position position="231"/>
    </location>
    <ligand>
        <name>NAD(+)</name>
        <dbReference type="ChEBI" id="CHEBI:57540"/>
    </ligand>
</feature>
<feature type="binding site" evidence="4">
    <location>
        <position position="130"/>
    </location>
    <ligand>
        <name>Zn(2+)</name>
        <dbReference type="ChEBI" id="CHEBI:29105"/>
    </ligand>
</feature>
<feature type="binding site" evidence="3 4">
    <location>
        <position position="148"/>
    </location>
    <ligand>
        <name>Zn(2+)</name>
        <dbReference type="ChEBI" id="CHEBI:29105"/>
    </ligand>
</feature>
<dbReference type="HAMAP" id="MF_01121">
    <property type="entry name" value="Sirtuin_ClassIII"/>
    <property type="match status" value="1"/>
</dbReference>
<feature type="domain" description="Deacetylase sirtuin-type" evidence="5">
    <location>
        <begin position="1"/>
        <end position="242"/>
    </location>
</feature>
<dbReference type="InterPro" id="IPR029035">
    <property type="entry name" value="DHS-like_NAD/FAD-binding_dom"/>
</dbReference>
<dbReference type="SUPFAM" id="SSF52467">
    <property type="entry name" value="DHS-like NAD/FAD-binding domain"/>
    <property type="match status" value="1"/>
</dbReference>
<feature type="binding site" evidence="3">
    <location>
        <position position="69"/>
    </location>
    <ligand>
        <name>substrate</name>
    </ligand>
</feature>
<evidence type="ECO:0000256" key="3">
    <source>
        <dbReference type="HAMAP-Rule" id="MF_01121"/>
    </source>
</evidence>
<comment type="subcellular location">
    <subcellularLocation>
        <location evidence="3">Cytoplasm</location>
    </subcellularLocation>
</comment>
<dbReference type="CDD" id="cd01412">
    <property type="entry name" value="SIRT5_Af1_CobB"/>
    <property type="match status" value="1"/>
</dbReference>
<name>A0A517R4Z7_9PLAN</name>
<evidence type="ECO:0000256" key="1">
    <source>
        <dbReference type="ARBA" id="ARBA00022679"/>
    </source>
</evidence>
<evidence type="ECO:0000313" key="6">
    <source>
        <dbReference type="EMBL" id="QDT38893.1"/>
    </source>
</evidence>
<accession>A0A517R4Z7</accession>
<evidence type="ECO:0000259" key="5">
    <source>
        <dbReference type="PROSITE" id="PS50305"/>
    </source>
</evidence>
<dbReference type="KEGG" id="svp:Pan189_32920"/>
<feature type="binding site" evidence="3">
    <location>
        <begin position="213"/>
        <end position="215"/>
    </location>
    <ligand>
        <name>NAD(+)</name>
        <dbReference type="ChEBI" id="CHEBI:57540"/>
    </ligand>
</feature>
<dbReference type="InterPro" id="IPR003000">
    <property type="entry name" value="Sirtuin"/>
</dbReference>
<dbReference type="Gene3D" id="3.40.50.1220">
    <property type="entry name" value="TPP-binding domain"/>
    <property type="match status" value="1"/>
</dbReference>
<dbReference type="InterPro" id="IPR026591">
    <property type="entry name" value="Sirtuin_cat_small_dom_sf"/>
</dbReference>
<reference evidence="6 7" key="1">
    <citation type="submission" date="2019-02" db="EMBL/GenBank/DDBJ databases">
        <title>Deep-cultivation of Planctomycetes and their phenomic and genomic characterization uncovers novel biology.</title>
        <authorList>
            <person name="Wiegand S."/>
            <person name="Jogler M."/>
            <person name="Boedeker C."/>
            <person name="Pinto D."/>
            <person name="Vollmers J."/>
            <person name="Rivas-Marin E."/>
            <person name="Kohn T."/>
            <person name="Peeters S.H."/>
            <person name="Heuer A."/>
            <person name="Rast P."/>
            <person name="Oberbeckmann S."/>
            <person name="Bunk B."/>
            <person name="Jeske O."/>
            <person name="Meyerdierks A."/>
            <person name="Storesund J.E."/>
            <person name="Kallscheuer N."/>
            <person name="Luecker S."/>
            <person name="Lage O.M."/>
            <person name="Pohl T."/>
            <person name="Merkel B.J."/>
            <person name="Hornburger P."/>
            <person name="Mueller R.-W."/>
            <person name="Bruemmer F."/>
            <person name="Labrenz M."/>
            <person name="Spormann A.M."/>
            <person name="Op den Camp H."/>
            <person name="Overmann J."/>
            <person name="Amann R."/>
            <person name="Jetten M.S.M."/>
            <person name="Mascher T."/>
            <person name="Medema M.H."/>
            <person name="Devos D.P."/>
            <person name="Kaster A.-K."/>
            <person name="Ovreas L."/>
            <person name="Rohde M."/>
            <person name="Galperin M.Y."/>
            <person name="Jogler C."/>
        </authorList>
    </citation>
    <scope>NUCLEOTIDE SEQUENCE [LARGE SCALE GENOMIC DNA]</scope>
    <source>
        <strain evidence="6 7">Pan189</strain>
    </source>
</reference>
<dbReference type="PANTHER" id="PTHR11085">
    <property type="entry name" value="NAD-DEPENDENT PROTEIN DEACYLASE SIRTUIN-5, MITOCHONDRIAL-RELATED"/>
    <property type="match status" value="1"/>
</dbReference>
<dbReference type="Proteomes" id="UP000317318">
    <property type="component" value="Chromosome"/>
</dbReference>
<dbReference type="Gene3D" id="3.30.1600.10">
    <property type="entry name" value="SIR2/SIRT2 'Small Domain"/>
    <property type="match status" value="1"/>
</dbReference>
<dbReference type="InterPro" id="IPR050134">
    <property type="entry name" value="NAD-dep_sirtuin_deacylases"/>
</dbReference>
<evidence type="ECO:0000256" key="4">
    <source>
        <dbReference type="PROSITE-ProRule" id="PRU00236"/>
    </source>
</evidence>
<evidence type="ECO:0000256" key="2">
    <source>
        <dbReference type="ARBA" id="ARBA00023027"/>
    </source>
</evidence>
<keyword evidence="6" id="KW-0378">Hydrolase</keyword>
<dbReference type="OrthoDB" id="9800582at2"/>
<comment type="function">
    <text evidence="3">NAD-dependent lysine deacetylase and desuccinylase that specifically removes acetyl and succinyl groups on target proteins. Modulates the activities of several proteins which are inactive in their acylated form.</text>
</comment>
<comment type="catalytic activity">
    <reaction evidence="3">
        <text>N(6)-succinyl-L-lysyl-[protein] + NAD(+) + H2O = 2''-O-succinyl-ADP-D-ribose + nicotinamide + L-lysyl-[protein]</text>
        <dbReference type="Rhea" id="RHEA:47668"/>
        <dbReference type="Rhea" id="RHEA-COMP:9752"/>
        <dbReference type="Rhea" id="RHEA-COMP:11877"/>
        <dbReference type="ChEBI" id="CHEBI:15377"/>
        <dbReference type="ChEBI" id="CHEBI:17154"/>
        <dbReference type="ChEBI" id="CHEBI:29969"/>
        <dbReference type="ChEBI" id="CHEBI:57540"/>
        <dbReference type="ChEBI" id="CHEBI:87830"/>
        <dbReference type="ChEBI" id="CHEBI:87832"/>
    </reaction>
</comment>
<dbReference type="GO" id="GO:0070403">
    <property type="term" value="F:NAD+ binding"/>
    <property type="evidence" value="ECO:0007669"/>
    <property type="project" value="UniProtKB-UniRule"/>
</dbReference>
<dbReference type="GO" id="GO:0036054">
    <property type="term" value="F:protein-malonyllysine demalonylase activity"/>
    <property type="evidence" value="ECO:0007669"/>
    <property type="project" value="InterPro"/>
</dbReference>
<dbReference type="EMBL" id="CP036268">
    <property type="protein sequence ID" value="QDT38893.1"/>
    <property type="molecule type" value="Genomic_DNA"/>
</dbReference>
<comment type="catalytic activity">
    <reaction evidence="3">
        <text>N(6)-acetyl-L-lysyl-[protein] + NAD(+) + H2O = 2''-O-acetyl-ADP-D-ribose + nicotinamide + L-lysyl-[protein]</text>
        <dbReference type="Rhea" id="RHEA:43636"/>
        <dbReference type="Rhea" id="RHEA-COMP:9752"/>
        <dbReference type="Rhea" id="RHEA-COMP:10731"/>
        <dbReference type="ChEBI" id="CHEBI:15377"/>
        <dbReference type="ChEBI" id="CHEBI:17154"/>
        <dbReference type="ChEBI" id="CHEBI:29969"/>
        <dbReference type="ChEBI" id="CHEBI:57540"/>
        <dbReference type="ChEBI" id="CHEBI:61930"/>
        <dbReference type="ChEBI" id="CHEBI:83767"/>
        <dbReference type="EC" id="2.3.1.286"/>
    </reaction>
</comment>
<keyword evidence="3 4" id="KW-0862">Zinc</keyword>
<feature type="active site" description="Proton acceptor" evidence="3 4">
    <location>
        <position position="118"/>
    </location>
</feature>
<gene>
    <name evidence="3 6" type="primary">cobB</name>
    <name evidence="6" type="ORF">Pan189_32920</name>
</gene>
<keyword evidence="1" id="KW-0808">Transferase</keyword>
<dbReference type="PROSITE" id="PS50305">
    <property type="entry name" value="SIRTUIN"/>
    <property type="match status" value="1"/>
</dbReference>
<protein>
    <recommendedName>
        <fullName evidence="3">NAD-dependent protein deacylase</fullName>
        <ecNumber evidence="3">2.3.1.286</ecNumber>
    </recommendedName>
    <alternativeName>
        <fullName evidence="3">Regulatory protein SIR2 homolog</fullName>
    </alternativeName>
</protein>
<dbReference type="Pfam" id="PF02146">
    <property type="entry name" value="SIR2"/>
    <property type="match status" value="1"/>
</dbReference>
<dbReference type="GO" id="GO:0017136">
    <property type="term" value="F:histone deacetylase activity, NAD-dependent"/>
    <property type="evidence" value="ECO:0007669"/>
    <property type="project" value="TreeGrafter"/>
</dbReference>
<keyword evidence="3 4" id="KW-0479">Metal-binding</keyword>
<dbReference type="GO" id="GO:0005737">
    <property type="term" value="C:cytoplasm"/>
    <property type="evidence" value="ECO:0007669"/>
    <property type="project" value="UniProtKB-SubCell"/>
</dbReference>
<comment type="caution">
    <text evidence="3">Lacks conserved residue(s) required for the propagation of feature annotation.</text>
</comment>
<keyword evidence="3" id="KW-0963">Cytoplasm</keyword>
<keyword evidence="7" id="KW-1185">Reference proteome</keyword>
<dbReference type="EC" id="2.3.1.286" evidence="3"/>
<feature type="binding site" evidence="3">
    <location>
        <begin position="22"/>
        <end position="41"/>
    </location>
    <ligand>
        <name>NAD(+)</name>
        <dbReference type="ChEBI" id="CHEBI:57540"/>
    </ligand>
</feature>
<feature type="binding site" evidence="3 4">
    <location>
        <position position="126"/>
    </location>
    <ligand>
        <name>Zn(2+)</name>
        <dbReference type="ChEBI" id="CHEBI:29105"/>
    </ligand>
</feature>
<evidence type="ECO:0000313" key="7">
    <source>
        <dbReference type="Proteomes" id="UP000317318"/>
    </source>
</evidence>
<comment type="domain">
    <text evidence="3">2 residues (Tyr-66 and Arg-69) present in a large hydrophobic pocket are probably involved in substrate specificity. They are important for desuccinylation activity, but dispensable for deacetylation activity.</text>
</comment>
<keyword evidence="2 3" id="KW-0520">NAD</keyword>
<dbReference type="RefSeq" id="WP_145364952.1">
    <property type="nucleotide sequence ID" value="NZ_CP036268.1"/>
</dbReference>
<dbReference type="GO" id="GO:0008270">
    <property type="term" value="F:zinc ion binding"/>
    <property type="evidence" value="ECO:0007669"/>
    <property type="project" value="UniProtKB-UniRule"/>
</dbReference>
<feature type="binding site" evidence="3">
    <location>
        <begin position="100"/>
        <end position="103"/>
    </location>
    <ligand>
        <name>NAD(+)</name>
        <dbReference type="ChEBI" id="CHEBI:57540"/>
    </ligand>
</feature>
<dbReference type="GO" id="GO:0036055">
    <property type="term" value="F:protein-succinyllysine desuccinylase activity"/>
    <property type="evidence" value="ECO:0007669"/>
    <property type="project" value="UniProtKB-UniRule"/>
</dbReference>
<comment type="cofactor">
    <cofactor evidence="3">
        <name>Zn(2+)</name>
        <dbReference type="ChEBI" id="CHEBI:29105"/>
    </cofactor>
    <text evidence="3">Binds 1 zinc ion per subunit.</text>
</comment>
<proteinExistence type="inferred from homology"/>
<feature type="binding site" evidence="3">
    <location>
        <begin position="187"/>
        <end position="189"/>
    </location>
    <ligand>
        <name>NAD(+)</name>
        <dbReference type="ChEBI" id="CHEBI:57540"/>
    </ligand>
</feature>
<dbReference type="InterPro" id="IPR027546">
    <property type="entry name" value="Sirtuin_class_III"/>
</dbReference>
<sequence length="242" mass="26380">MSIYKRISSRISSAGFVAILTGAGVSAPSGVPTFRDPGGLWRNYRPEDLATPEAFARDPKLVWEWYELRRAGIAKCLPNAAHRVIAEWQRTRPNVTLITQNVDGLHEAAGSDDIVRLHGSLWLIRCSTGCSAERWDRTVPLPELPPRCANCGAFERPGVVWFGERLNEESLHRAATACEADVFLSIGTSSLVSPAAYLLPRAKELGAYTIEINPEATGHKSTVDLAMPESADTALSAINDLL</sequence>